<keyword evidence="5" id="KW-0677">Repeat</keyword>
<dbReference type="InterPro" id="IPR009081">
    <property type="entry name" value="PP-bd_ACP"/>
</dbReference>
<dbReference type="InterPro" id="IPR025110">
    <property type="entry name" value="AMP-bd_C"/>
</dbReference>
<dbReference type="InterPro" id="IPR006162">
    <property type="entry name" value="Ppantetheine_attach_site"/>
</dbReference>
<dbReference type="NCBIfam" id="TIGR01733">
    <property type="entry name" value="AA-adenyl-dom"/>
    <property type="match status" value="1"/>
</dbReference>
<evidence type="ECO:0000259" key="7">
    <source>
        <dbReference type="PROSITE" id="PS50075"/>
    </source>
</evidence>
<proteinExistence type="inferred from homology"/>
<reference evidence="8 9" key="1">
    <citation type="submission" date="2019-06" db="EMBL/GenBank/DDBJ databases">
        <title>Genome sequence analysis of &gt;100 Bacillus licheniformis strains suggests intrinsic resistance to this species.</title>
        <authorList>
            <person name="Wels M."/>
            <person name="Siezen R.J."/>
            <person name="Johansen E."/>
            <person name="Stuer-Lauridsen B."/>
            <person name="Bjerre K."/>
            <person name="Nielsen B.K.K."/>
        </authorList>
    </citation>
    <scope>NUCLEOTIDE SEQUENCE [LARGE SCALE GENOMIC DNA]</scope>
    <source>
        <strain evidence="8 9">BAC-15381</strain>
    </source>
</reference>
<dbReference type="PROSITE" id="PS00455">
    <property type="entry name" value="AMP_BINDING"/>
    <property type="match status" value="1"/>
</dbReference>
<dbReference type="PROSITE" id="PS50075">
    <property type="entry name" value="CARRIER"/>
    <property type="match status" value="2"/>
</dbReference>
<comment type="cofactor">
    <cofactor evidence="1">
        <name>pantetheine 4'-phosphate</name>
        <dbReference type="ChEBI" id="CHEBI:47942"/>
    </cofactor>
</comment>
<dbReference type="SUPFAM" id="SSF56801">
    <property type="entry name" value="Acetyl-CoA synthetase-like"/>
    <property type="match status" value="2"/>
</dbReference>
<sequence>MDGQVKIRGYRIEPGEVEAALRQIDGVREAAVVARTEGEETELYAYIEGQDQQTARTELGKRLPVYMMPSAFIEMEKWPVTPSGKLDRKALPAPDGAAERRAYTAPQTITEMKLAKLWEEVLKYGPAGTRDHFFEQGGHSLKATALVSRIAKAFGVQVPLKEIFAKPTLEELAAVIQELDESPHAAIEPADKQDTYPVSSAQKRMYVLQQLEDGGVGYNMPAALKLTGPLDRARLDEVFRQLIRRHESLRTSFETGADGEPVQRIHDDVPFQLMELVAAEDFVRPFRLQEAPLFRAALVKEAEESHLLLVDMHHIISDGVSVGTLIREFSELYASRTLHPLRIQYKDYAVWQQAFKQGEAYNRQEAYWLKQLDGELPVLELPADNARPAVRSFAGDTVSRTLDAKTTAGLYKIARDNGCTLYMVLLAAYSTLLARLSGQEDIIIGSPIAGRPHKDLEPVIGMFVNTLAIRTHPAENKCFSNFLREVRETALEAFEHQDYPFEELVDRLDVVRDMSRNPLFDAMFILQNMEQHDMQLAGLQVNRVQTFAHQVSIFDLTLTACESNGNIRLDMEFSTDLFLKTTIERWMKHLLVLLRHIVHQPETDLARFNLLNDEDQYQILVEFNHKHLQLPERTAVFHELFEETTANNPQKIAVIEGSKQISYHQLNGRANRLARTLQTAGIGPGKRVAILANRSIEAIIGVLAVLKAGGAYIPIDSHYPEERIRFLLKDSEASALLAQAEYIDIASLLTDGSMPCIHLDHEHNGLHEENIVSTATPKDTAYVIYTSGTTGAPKGVEVRHRNFTHAALAWRSIYELDRTPARVLQMASFSFDVFSGDIARAFLNGGTLVICPDDVRIEPELLCKLMNQQQITLMESTPALVVPFMEYVYRRKYRLPSLKVLILGSDIVSAQDFYTLNERFGKEMRIINSYGVTEATIDSSYYEITMSKERYHDFVPIGIPLPNVQMYVLNKNKQVQPIGVPGELFIGGEGVAKGYWRKAELTKAKFSDPLAQGRPLYQTGDQACWLPDGTLRLYGRLDQQVKIKGYRIELEEIENALLKNEHVKEAAVAIQKDIEGKTYLAAYVVPKEADIIDLRLDLAKRLPAYMIPAHFVGLEKMPLTFNGKLNKDALPAAHVQSLETYHAPQNEKQALLCRIWEDVLHVRQAGITDSFFQLGGDSIKALQVSARLAAEGWDMTIRDLFQFPTIEELASHLTPTVSIADQGPVEGNASLTPVQQRFFAYPGAFEHHYNQAVMLTSEKRLDEAALRRAVSALIKHHDALRMMFKKDDNGRILQYNRGISQTDEDGFSFKTIDLADETQIAERIEAEEKRIQRAMRLDEGLLCHIGLFRLRDADHLLIAIHHLIVDGVSWRILLEDLQTAYQQALADRKIKLPQKSDSYVTYANRLHPLSTSNELLEEAAYWEHAISFETTALPKDGHRNADRLQKTALIASRMLSVKLTNQLLFQTKQAYGTEVNELMLAALGMALADWTKREHFLVSVEGHGREGHVPDIDISRTVGWFTSIYPVLLDMSAPDNSSEKTACRIKNVKDMMRRVPNQGTGYGLLQSSQRIQHREPEICFNYLGQFDGLEGMMRMSPYQPRHNIAEERPREFDLDINAMVVNQRLDIQTVYTDVFSRRTIETFMDGFYDRLCEVIEHCSAKKKREKTLSDFSNKQLTSASFESIANLVKEL</sequence>
<dbReference type="InterPro" id="IPR023213">
    <property type="entry name" value="CAT-like_dom_sf"/>
</dbReference>
<dbReference type="InterPro" id="IPR010060">
    <property type="entry name" value="NRPS_synth"/>
</dbReference>
<accession>A0ABY3FTG3</accession>
<dbReference type="Pfam" id="PF00550">
    <property type="entry name" value="PP-binding"/>
    <property type="match status" value="2"/>
</dbReference>
<name>A0ABY3FTG3_9BACI</name>
<dbReference type="Pfam" id="PF00501">
    <property type="entry name" value="AMP-binding"/>
    <property type="match status" value="1"/>
</dbReference>
<feature type="domain" description="Carrier" evidence="7">
    <location>
        <begin position="105"/>
        <end position="180"/>
    </location>
</feature>
<dbReference type="Gene3D" id="3.30.559.30">
    <property type="entry name" value="Nonribosomal peptide synthetase, condensation domain"/>
    <property type="match status" value="2"/>
</dbReference>
<evidence type="ECO:0000313" key="9">
    <source>
        <dbReference type="Proteomes" id="UP000429980"/>
    </source>
</evidence>
<dbReference type="CDD" id="cd19534">
    <property type="entry name" value="E_NRPS"/>
    <property type="match status" value="1"/>
</dbReference>
<dbReference type="InterPro" id="IPR020845">
    <property type="entry name" value="AMP-binding_CS"/>
</dbReference>
<dbReference type="InterPro" id="IPR036736">
    <property type="entry name" value="ACP-like_sf"/>
</dbReference>
<dbReference type="Pfam" id="PF13193">
    <property type="entry name" value="AMP-binding_C"/>
    <property type="match status" value="2"/>
</dbReference>
<evidence type="ECO:0000256" key="2">
    <source>
        <dbReference type="ARBA" id="ARBA00006432"/>
    </source>
</evidence>
<comment type="caution">
    <text evidence="8">The sequence shown here is derived from an EMBL/GenBank/DDBJ whole genome shotgun (WGS) entry which is preliminary data.</text>
</comment>
<evidence type="ECO:0000256" key="4">
    <source>
        <dbReference type="ARBA" id="ARBA00022553"/>
    </source>
</evidence>
<dbReference type="PANTHER" id="PTHR45527:SF1">
    <property type="entry name" value="FATTY ACID SYNTHASE"/>
    <property type="match status" value="1"/>
</dbReference>
<dbReference type="SUPFAM" id="SSF47336">
    <property type="entry name" value="ACP-like"/>
    <property type="match status" value="2"/>
</dbReference>
<dbReference type="SMART" id="SM00823">
    <property type="entry name" value="PKS_PP"/>
    <property type="match status" value="2"/>
</dbReference>
<evidence type="ECO:0000256" key="5">
    <source>
        <dbReference type="ARBA" id="ARBA00022737"/>
    </source>
</evidence>
<dbReference type="Gene3D" id="1.10.1200.10">
    <property type="entry name" value="ACP-like"/>
    <property type="match status" value="2"/>
</dbReference>
<evidence type="ECO:0000313" key="8">
    <source>
        <dbReference type="EMBL" id="TWL36298.1"/>
    </source>
</evidence>
<dbReference type="Gene3D" id="3.30.300.30">
    <property type="match status" value="2"/>
</dbReference>
<dbReference type="Gene3D" id="3.40.50.980">
    <property type="match status" value="2"/>
</dbReference>
<dbReference type="CDD" id="cd19531">
    <property type="entry name" value="LCL_NRPS-like"/>
    <property type="match status" value="1"/>
</dbReference>
<dbReference type="Gene3D" id="2.30.38.10">
    <property type="entry name" value="Luciferase, Domain 3"/>
    <property type="match status" value="1"/>
</dbReference>
<gene>
    <name evidence="8" type="ORF">CHCC15381_4430</name>
</gene>
<keyword evidence="9" id="KW-1185">Reference proteome</keyword>
<dbReference type="InterPro" id="IPR045851">
    <property type="entry name" value="AMP-bd_C_sf"/>
</dbReference>
<dbReference type="SUPFAM" id="SSF52777">
    <property type="entry name" value="CoA-dependent acyltransferases"/>
    <property type="match status" value="4"/>
</dbReference>
<keyword evidence="3" id="KW-0596">Phosphopantetheine</keyword>
<dbReference type="InterPro" id="IPR000873">
    <property type="entry name" value="AMP-dep_synth/lig_dom"/>
</dbReference>
<feature type="domain" description="Carrier" evidence="7">
    <location>
        <begin position="1143"/>
        <end position="1217"/>
    </location>
</feature>
<dbReference type="Proteomes" id="UP000429980">
    <property type="component" value="Unassembled WGS sequence"/>
</dbReference>
<keyword evidence="4" id="KW-0597">Phosphoprotein</keyword>
<evidence type="ECO:0000256" key="3">
    <source>
        <dbReference type="ARBA" id="ARBA00022450"/>
    </source>
</evidence>
<dbReference type="InterPro" id="IPR020806">
    <property type="entry name" value="PKS_PP-bd"/>
</dbReference>
<dbReference type="InterPro" id="IPR010071">
    <property type="entry name" value="AA_adenyl_dom"/>
</dbReference>
<organism evidence="8 9">
    <name type="scientific">Bacillus paralicheniformis</name>
    <dbReference type="NCBI Taxonomy" id="1648923"/>
    <lineage>
        <taxon>Bacteria</taxon>
        <taxon>Bacillati</taxon>
        <taxon>Bacillota</taxon>
        <taxon>Bacilli</taxon>
        <taxon>Bacillales</taxon>
        <taxon>Bacillaceae</taxon>
        <taxon>Bacillus</taxon>
    </lineage>
</organism>
<keyword evidence="6" id="KW-0045">Antibiotic biosynthesis</keyword>
<dbReference type="PROSITE" id="PS00012">
    <property type="entry name" value="PHOSPHOPANTETHEINE"/>
    <property type="match status" value="1"/>
</dbReference>
<dbReference type="EMBL" id="NILF01000053">
    <property type="protein sequence ID" value="TWL36298.1"/>
    <property type="molecule type" value="Genomic_DNA"/>
</dbReference>
<evidence type="ECO:0000256" key="6">
    <source>
        <dbReference type="ARBA" id="ARBA00023194"/>
    </source>
</evidence>
<protein>
    <recommendedName>
        <fullName evidence="7">Carrier domain-containing protein</fullName>
    </recommendedName>
</protein>
<dbReference type="PANTHER" id="PTHR45527">
    <property type="entry name" value="NONRIBOSOMAL PEPTIDE SYNTHETASE"/>
    <property type="match status" value="1"/>
</dbReference>
<evidence type="ECO:0000256" key="1">
    <source>
        <dbReference type="ARBA" id="ARBA00001957"/>
    </source>
</evidence>
<dbReference type="InterPro" id="IPR001242">
    <property type="entry name" value="Condensation_dom"/>
</dbReference>
<dbReference type="Pfam" id="PF00668">
    <property type="entry name" value="Condensation"/>
    <property type="match status" value="2"/>
</dbReference>
<comment type="similarity">
    <text evidence="2">Belongs to the ATP-dependent AMP-binding enzyme family.</text>
</comment>
<dbReference type="Gene3D" id="3.30.559.10">
    <property type="entry name" value="Chloramphenicol acetyltransferase-like domain"/>
    <property type="match status" value="2"/>
</dbReference>
<dbReference type="NCBIfam" id="TIGR01720">
    <property type="entry name" value="NRPS-para261"/>
    <property type="match status" value="1"/>
</dbReference>